<evidence type="ECO:0000256" key="1">
    <source>
        <dbReference type="ARBA" id="ARBA00004496"/>
    </source>
</evidence>
<dbReference type="AlphaFoldDB" id="A0AAU9D6Y7"/>
<dbReference type="NCBIfam" id="NF040815">
    <property type="entry name" value="recomb_XerA_Arch"/>
    <property type="match status" value="1"/>
</dbReference>
<evidence type="ECO:0000256" key="8">
    <source>
        <dbReference type="ARBA" id="ARBA00023306"/>
    </source>
</evidence>
<feature type="domain" description="Core-binding (CB)" evidence="11">
    <location>
        <begin position="3"/>
        <end position="85"/>
    </location>
</feature>
<dbReference type="GO" id="GO:0006313">
    <property type="term" value="P:DNA transposition"/>
    <property type="evidence" value="ECO:0007669"/>
    <property type="project" value="UniProtKB-UniRule"/>
</dbReference>
<dbReference type="Pfam" id="PF02899">
    <property type="entry name" value="Phage_int_SAM_1"/>
    <property type="match status" value="1"/>
</dbReference>
<dbReference type="CDD" id="cd00798">
    <property type="entry name" value="INT_XerDC_C"/>
    <property type="match status" value="1"/>
</dbReference>
<gene>
    <name evidence="9 12" type="primary">xerC</name>
    <name evidence="12" type="ORF">KIMC2_10840</name>
</gene>
<evidence type="ECO:0000256" key="7">
    <source>
        <dbReference type="ARBA" id="ARBA00023172"/>
    </source>
</evidence>
<dbReference type="Pfam" id="PF00589">
    <property type="entry name" value="Phage_integrase"/>
    <property type="match status" value="1"/>
</dbReference>
<evidence type="ECO:0000256" key="2">
    <source>
        <dbReference type="ARBA" id="ARBA00022490"/>
    </source>
</evidence>
<evidence type="ECO:0000256" key="9">
    <source>
        <dbReference type="HAMAP-Rule" id="MF_01808"/>
    </source>
</evidence>
<accession>A0AAU9D6Y7</accession>
<keyword evidence="5 9" id="KW-0229">DNA integration</keyword>
<dbReference type="GO" id="GO:0051301">
    <property type="term" value="P:cell division"/>
    <property type="evidence" value="ECO:0007669"/>
    <property type="project" value="UniProtKB-KW"/>
</dbReference>
<feature type="active site" evidence="9">
    <location>
        <position position="266"/>
    </location>
</feature>
<dbReference type="Gene3D" id="1.10.150.130">
    <property type="match status" value="1"/>
</dbReference>
<dbReference type="KEGG" id="xak:KIMC2_10840"/>
<keyword evidence="6 9" id="KW-0238">DNA-binding</keyword>
<dbReference type="InterPro" id="IPR002104">
    <property type="entry name" value="Integrase_catalytic"/>
</dbReference>
<comment type="subunit">
    <text evidence="9">Forms a cyclic heterotetrameric complex composed of two molecules of XerC and two molecules of XerD.</text>
</comment>
<dbReference type="PANTHER" id="PTHR30349">
    <property type="entry name" value="PHAGE INTEGRASE-RELATED"/>
    <property type="match status" value="1"/>
</dbReference>
<dbReference type="InterPro" id="IPR011010">
    <property type="entry name" value="DNA_brk_join_enz"/>
</dbReference>
<evidence type="ECO:0000313" key="12">
    <source>
        <dbReference type="EMBL" id="BDR56522.1"/>
    </source>
</evidence>
<dbReference type="GO" id="GO:0009037">
    <property type="term" value="F:tyrosine-based site-specific recombinase activity"/>
    <property type="evidence" value="ECO:0007669"/>
    <property type="project" value="UniProtKB-UniRule"/>
</dbReference>
<feature type="domain" description="Tyr recombinase" evidence="10">
    <location>
        <begin position="106"/>
        <end position="288"/>
    </location>
</feature>
<organism evidence="12 13">
    <name type="scientific">Xylocopilactobacillus apis</name>
    <dbReference type="NCBI Taxonomy" id="2932183"/>
    <lineage>
        <taxon>Bacteria</taxon>
        <taxon>Bacillati</taxon>
        <taxon>Bacillota</taxon>
        <taxon>Bacilli</taxon>
        <taxon>Lactobacillales</taxon>
        <taxon>Lactobacillaceae</taxon>
        <taxon>Xylocopilactobacillus</taxon>
    </lineage>
</organism>
<comment type="function">
    <text evidence="9">Site-specific tyrosine recombinase, which acts by catalyzing the cutting and rejoining of the recombining DNA molecules. The XerC-XerD complex is essential to convert dimers of the bacterial chromosome into monomers to permit their segregation at cell division. It also contributes to the segregational stability of plasmids.</text>
</comment>
<protein>
    <recommendedName>
        <fullName evidence="9">Tyrosine recombinase XerC</fullName>
    </recommendedName>
</protein>
<evidence type="ECO:0000256" key="6">
    <source>
        <dbReference type="ARBA" id="ARBA00023125"/>
    </source>
</evidence>
<evidence type="ECO:0000259" key="11">
    <source>
        <dbReference type="PROSITE" id="PS51900"/>
    </source>
</evidence>
<proteinExistence type="inferred from homology"/>
<dbReference type="SUPFAM" id="SSF56349">
    <property type="entry name" value="DNA breaking-rejoining enzymes"/>
    <property type="match status" value="1"/>
</dbReference>
<evidence type="ECO:0000256" key="4">
    <source>
        <dbReference type="ARBA" id="ARBA00022829"/>
    </source>
</evidence>
<evidence type="ECO:0000313" key="13">
    <source>
        <dbReference type="Proteomes" id="UP001321804"/>
    </source>
</evidence>
<dbReference type="Gene3D" id="1.10.443.10">
    <property type="entry name" value="Intergrase catalytic core"/>
    <property type="match status" value="1"/>
</dbReference>
<reference evidence="12 13" key="1">
    <citation type="journal article" date="2023" name="Microbiol. Spectr.">
        <title>Symbiosis of Carpenter Bees with Uncharacterized Lactic Acid Bacteria Showing NAD Auxotrophy.</title>
        <authorList>
            <person name="Kawasaki S."/>
            <person name="Ozawa K."/>
            <person name="Mori T."/>
            <person name="Yamamoto A."/>
            <person name="Ito M."/>
            <person name="Ohkuma M."/>
            <person name="Sakamoto M."/>
            <person name="Matsutani M."/>
        </authorList>
    </citation>
    <scope>NUCLEOTIDE SEQUENCE [LARGE SCALE GENOMIC DNA]</scope>
    <source>
        <strain evidence="12 13">KimC2</strain>
    </source>
</reference>
<dbReference type="PANTHER" id="PTHR30349:SF77">
    <property type="entry name" value="TYROSINE RECOMBINASE XERC"/>
    <property type="match status" value="1"/>
</dbReference>
<dbReference type="GO" id="GO:0005737">
    <property type="term" value="C:cytoplasm"/>
    <property type="evidence" value="ECO:0007669"/>
    <property type="project" value="UniProtKB-SubCell"/>
</dbReference>
<feature type="active site" evidence="9">
    <location>
        <position position="243"/>
    </location>
</feature>
<dbReference type="RefSeq" id="WP_317694747.1">
    <property type="nucleotide sequence ID" value="NZ_AP026801.1"/>
</dbReference>
<comment type="similarity">
    <text evidence="9">Belongs to the 'phage' integrase family. XerC subfamily.</text>
</comment>
<evidence type="ECO:0000256" key="5">
    <source>
        <dbReference type="ARBA" id="ARBA00022908"/>
    </source>
</evidence>
<dbReference type="GO" id="GO:0007059">
    <property type="term" value="P:chromosome segregation"/>
    <property type="evidence" value="ECO:0007669"/>
    <property type="project" value="UniProtKB-UniRule"/>
</dbReference>
<keyword evidence="3 9" id="KW-0132">Cell division</keyword>
<evidence type="ECO:0000256" key="3">
    <source>
        <dbReference type="ARBA" id="ARBA00022618"/>
    </source>
</evidence>
<dbReference type="InterPro" id="IPR023009">
    <property type="entry name" value="Tyrosine_recombinase_XerC/XerD"/>
</dbReference>
<dbReference type="InterPro" id="IPR010998">
    <property type="entry name" value="Integrase_recombinase_N"/>
</dbReference>
<dbReference type="Proteomes" id="UP001321804">
    <property type="component" value="Chromosome"/>
</dbReference>
<dbReference type="InterPro" id="IPR013762">
    <property type="entry name" value="Integrase-like_cat_sf"/>
</dbReference>
<dbReference type="HAMAP" id="MF_01808">
    <property type="entry name" value="Recomb_XerC_XerD"/>
    <property type="match status" value="1"/>
</dbReference>
<comment type="subcellular location">
    <subcellularLocation>
        <location evidence="1 9">Cytoplasm</location>
    </subcellularLocation>
</comment>
<keyword evidence="8 9" id="KW-0131">Cell cycle</keyword>
<dbReference type="InterPro" id="IPR004107">
    <property type="entry name" value="Integrase_SAM-like_N"/>
</dbReference>
<keyword evidence="13" id="KW-1185">Reference proteome</keyword>
<evidence type="ECO:0000259" key="10">
    <source>
        <dbReference type="PROSITE" id="PS51898"/>
    </source>
</evidence>
<name>A0AAU9D6Y7_9LACO</name>
<dbReference type="InterPro" id="IPR050090">
    <property type="entry name" value="Tyrosine_recombinase_XerCD"/>
</dbReference>
<dbReference type="PROSITE" id="PS51900">
    <property type="entry name" value="CB"/>
    <property type="match status" value="1"/>
</dbReference>
<dbReference type="PROSITE" id="PS51898">
    <property type="entry name" value="TYR_RECOMBINASE"/>
    <property type="match status" value="1"/>
</dbReference>
<feature type="active site" evidence="9">
    <location>
        <position position="240"/>
    </location>
</feature>
<dbReference type="InterPro" id="IPR044068">
    <property type="entry name" value="CB"/>
</dbReference>
<feature type="active site" evidence="9">
    <location>
        <position position="146"/>
    </location>
</feature>
<keyword evidence="2 9" id="KW-0963">Cytoplasm</keyword>
<keyword evidence="4 9" id="KW-0159">Chromosome partition</keyword>
<dbReference type="EMBL" id="AP026801">
    <property type="protein sequence ID" value="BDR56522.1"/>
    <property type="molecule type" value="Genomic_DNA"/>
</dbReference>
<dbReference type="GO" id="GO:0003677">
    <property type="term" value="F:DNA binding"/>
    <property type="evidence" value="ECO:0007669"/>
    <property type="project" value="UniProtKB-UniRule"/>
</dbReference>
<feature type="active site" evidence="9">
    <location>
        <position position="170"/>
    </location>
</feature>
<feature type="active site" description="O-(3'-phospho-DNA)-tyrosine intermediate" evidence="9">
    <location>
        <position position="275"/>
    </location>
</feature>
<sequence length="294" mass="34385">MKGQNQLQIHNFIDFLKDFKHYSSKTISAYERDLKDFFVFLNDKSFEDVVKKDYFLYLNYLDKKYAQSSIDRKKSSLASFFQYLLQQGKIVVNPIKKIKGSKKAKHLPKIMYQDELNELIDEIPMGTNLEIRDRLIFELLYSTGIRISEAVNIKLNEIDFNLKVILVHGKGSKDRYVPFNENFQKILNLYLKDARPSILAQKKCDFLILNSKGDKLTDRGLEYIFDQVLLKINKPGIHPHILRHSLATHLLDNGADLRIVQELLGHSSINTTQIYTHVSIKKLQDVYKKDFPRK</sequence>
<keyword evidence="7 9" id="KW-0233">DNA recombination</keyword>